<dbReference type="GO" id="GO:0005737">
    <property type="term" value="C:cytoplasm"/>
    <property type="evidence" value="ECO:0007669"/>
    <property type="project" value="UniProtKB-SubCell"/>
</dbReference>
<evidence type="ECO:0000256" key="5">
    <source>
        <dbReference type="ARBA" id="ARBA00022833"/>
    </source>
</evidence>
<gene>
    <name evidence="8" type="ORF">E6O51_05545</name>
</gene>
<proteinExistence type="predicted"/>
<dbReference type="InterPro" id="IPR051335">
    <property type="entry name" value="Alanyl-tRNA_Editing_Enzymes"/>
</dbReference>
<dbReference type="InterPro" id="IPR012947">
    <property type="entry name" value="tRNA_SAD"/>
</dbReference>
<evidence type="ECO:0000256" key="4">
    <source>
        <dbReference type="ARBA" id="ARBA00022723"/>
    </source>
</evidence>
<name>A0A4S4AU96_9RHOO</name>
<dbReference type="AlphaFoldDB" id="A0A4S4AU96"/>
<evidence type="ECO:0000256" key="2">
    <source>
        <dbReference type="ARBA" id="ARBA00004496"/>
    </source>
</evidence>
<dbReference type="InterPro" id="IPR009000">
    <property type="entry name" value="Transl_B-barrel_sf"/>
</dbReference>
<dbReference type="PANTHER" id="PTHR43462:SF1">
    <property type="entry name" value="ALANYL-TRNA EDITING PROTEIN AARSD1"/>
    <property type="match status" value="1"/>
</dbReference>
<comment type="caution">
    <text evidence="8">The sequence shown here is derived from an EMBL/GenBank/DDBJ whole genome shotgun (WGS) entry which is preliminary data.</text>
</comment>
<feature type="domain" description="Alanyl-transfer RNA synthetases family profile" evidence="7">
    <location>
        <begin position="1"/>
        <end position="232"/>
    </location>
</feature>
<dbReference type="Proteomes" id="UP000307956">
    <property type="component" value="Unassembled WGS sequence"/>
</dbReference>
<keyword evidence="5" id="KW-0862">Zinc</keyword>
<dbReference type="Gene3D" id="3.30.980.10">
    <property type="entry name" value="Threonyl-trna Synthetase, Chain A, domain 2"/>
    <property type="match status" value="1"/>
</dbReference>
<evidence type="ECO:0000256" key="3">
    <source>
        <dbReference type="ARBA" id="ARBA00017959"/>
    </source>
</evidence>
<dbReference type="EMBL" id="SSOD01000003">
    <property type="protein sequence ID" value="THF63519.1"/>
    <property type="molecule type" value="Genomic_DNA"/>
</dbReference>
<organism evidence="8 9">
    <name type="scientific">Pseudothauera rhizosphaerae</name>
    <dbReference type="NCBI Taxonomy" id="2565932"/>
    <lineage>
        <taxon>Bacteria</taxon>
        <taxon>Pseudomonadati</taxon>
        <taxon>Pseudomonadota</taxon>
        <taxon>Betaproteobacteria</taxon>
        <taxon>Rhodocyclales</taxon>
        <taxon>Zoogloeaceae</taxon>
        <taxon>Pseudothauera</taxon>
    </lineage>
</organism>
<dbReference type="GO" id="GO:0004813">
    <property type="term" value="F:alanine-tRNA ligase activity"/>
    <property type="evidence" value="ECO:0007669"/>
    <property type="project" value="InterPro"/>
</dbReference>
<dbReference type="SUPFAM" id="SSF50447">
    <property type="entry name" value="Translation proteins"/>
    <property type="match status" value="1"/>
</dbReference>
<dbReference type="InterPro" id="IPR018165">
    <property type="entry name" value="Ala-tRNA-synth_IIc_core"/>
</dbReference>
<sequence length="232" mass="25723">MQYETDAYARRIVAKAVANPEGMVVLDDTVFYPVGGGQPGDTGVLELADGRRIRIVDSRRAPWDPRMILHVPEAPVDIEMGADVIAEIDWQRRHLHMRMHTCLHLLCAVVDAPVTGCSIGTDRGRLDFDLPEPTIDRDGVTERLTQLIGRCIPVTTRTVIAEELHSVPELVRSRSVVPPMYDGQVRVVDIVGVDLQACGGTHVAHTGEIGVVRCAKIEKKSRHNRRVVIEFN</sequence>
<dbReference type="GO" id="GO:0003676">
    <property type="term" value="F:nucleic acid binding"/>
    <property type="evidence" value="ECO:0007669"/>
    <property type="project" value="InterPro"/>
</dbReference>
<dbReference type="Gene3D" id="2.40.30.130">
    <property type="match status" value="1"/>
</dbReference>
<dbReference type="PANTHER" id="PTHR43462">
    <property type="entry name" value="ALANYL-TRNA EDITING PROTEIN"/>
    <property type="match status" value="1"/>
</dbReference>
<protein>
    <recommendedName>
        <fullName evidence="3">Alanine--tRNA ligase</fullName>
    </recommendedName>
    <alternativeName>
        <fullName evidence="6">Alanyl-tRNA synthetase</fullName>
    </alternativeName>
</protein>
<dbReference type="GO" id="GO:0046872">
    <property type="term" value="F:metal ion binding"/>
    <property type="evidence" value="ECO:0007669"/>
    <property type="project" value="UniProtKB-KW"/>
</dbReference>
<dbReference type="SUPFAM" id="SSF55186">
    <property type="entry name" value="ThrRS/AlaRS common domain"/>
    <property type="match status" value="1"/>
</dbReference>
<evidence type="ECO:0000313" key="8">
    <source>
        <dbReference type="EMBL" id="THF63519.1"/>
    </source>
</evidence>
<dbReference type="GO" id="GO:0002161">
    <property type="term" value="F:aminoacyl-tRNA deacylase activity"/>
    <property type="evidence" value="ECO:0007669"/>
    <property type="project" value="UniProtKB-ARBA"/>
</dbReference>
<dbReference type="InterPro" id="IPR018164">
    <property type="entry name" value="Ala-tRNA-synth_IIc_N"/>
</dbReference>
<dbReference type="GO" id="GO:0005524">
    <property type="term" value="F:ATP binding"/>
    <property type="evidence" value="ECO:0007669"/>
    <property type="project" value="InterPro"/>
</dbReference>
<evidence type="ECO:0000256" key="1">
    <source>
        <dbReference type="ARBA" id="ARBA00001947"/>
    </source>
</evidence>
<dbReference type="OrthoDB" id="9812949at2"/>
<evidence type="ECO:0000259" key="7">
    <source>
        <dbReference type="PROSITE" id="PS50860"/>
    </source>
</evidence>
<keyword evidence="4" id="KW-0479">Metal-binding</keyword>
<dbReference type="RefSeq" id="WP_136383970.1">
    <property type="nucleotide sequence ID" value="NZ_SSOD01000003.1"/>
</dbReference>
<comment type="cofactor">
    <cofactor evidence="1">
        <name>Zn(2+)</name>
        <dbReference type="ChEBI" id="CHEBI:29105"/>
    </cofactor>
</comment>
<comment type="subcellular location">
    <subcellularLocation>
        <location evidence="2">Cytoplasm</location>
    </subcellularLocation>
</comment>
<dbReference type="Pfam" id="PF07973">
    <property type="entry name" value="tRNA_SAD"/>
    <property type="match status" value="1"/>
</dbReference>
<dbReference type="GO" id="GO:0006419">
    <property type="term" value="P:alanyl-tRNA aminoacylation"/>
    <property type="evidence" value="ECO:0007669"/>
    <property type="project" value="InterPro"/>
</dbReference>
<dbReference type="Pfam" id="PF01411">
    <property type="entry name" value="tRNA-synt_2c"/>
    <property type="match status" value="1"/>
</dbReference>
<dbReference type="InterPro" id="IPR018163">
    <property type="entry name" value="Thr/Ala-tRNA-synth_IIc_edit"/>
</dbReference>
<evidence type="ECO:0000256" key="6">
    <source>
        <dbReference type="ARBA" id="ARBA00032577"/>
    </source>
</evidence>
<evidence type="ECO:0000313" key="9">
    <source>
        <dbReference type="Proteomes" id="UP000307956"/>
    </source>
</evidence>
<reference evidence="8 9" key="1">
    <citation type="submission" date="2019-04" db="EMBL/GenBank/DDBJ databases">
        <title>Azoarcus rhizosphaerae sp. nov. isolated from rhizosphere of Ficus religiosa.</title>
        <authorList>
            <person name="Lin S.-Y."/>
            <person name="Hameed A."/>
            <person name="Hsu Y.-H."/>
            <person name="Young C.-C."/>
        </authorList>
    </citation>
    <scope>NUCLEOTIDE SEQUENCE [LARGE SCALE GENOMIC DNA]</scope>
    <source>
        <strain evidence="8 9">CC-YHH848</strain>
    </source>
</reference>
<keyword evidence="9" id="KW-1185">Reference proteome</keyword>
<dbReference type="PROSITE" id="PS50860">
    <property type="entry name" value="AA_TRNA_LIGASE_II_ALA"/>
    <property type="match status" value="1"/>
</dbReference>
<dbReference type="SMART" id="SM00863">
    <property type="entry name" value="tRNA_SAD"/>
    <property type="match status" value="1"/>
</dbReference>
<accession>A0A4S4AU96</accession>